<dbReference type="AlphaFoldDB" id="A8Q6V6"/>
<keyword evidence="2" id="KW-0472">Membrane</keyword>
<keyword evidence="2" id="KW-0812">Transmembrane</keyword>
<dbReference type="InParanoid" id="A8Q6V6"/>
<gene>
    <name evidence="3" type="ORF">MGL_3063</name>
</gene>
<evidence type="ECO:0000256" key="2">
    <source>
        <dbReference type="SAM" id="Phobius"/>
    </source>
</evidence>
<dbReference type="EMBL" id="AAYY01000010">
    <property type="protein sequence ID" value="EDP42863.1"/>
    <property type="molecule type" value="Genomic_DNA"/>
</dbReference>
<dbReference type="RefSeq" id="XP_001730077.1">
    <property type="nucleotide sequence ID" value="XM_001730025.1"/>
</dbReference>
<organism evidence="3 4">
    <name type="scientific">Malassezia globosa (strain ATCC MYA-4612 / CBS 7966)</name>
    <name type="common">Dandruff-associated fungus</name>
    <dbReference type="NCBI Taxonomy" id="425265"/>
    <lineage>
        <taxon>Eukaryota</taxon>
        <taxon>Fungi</taxon>
        <taxon>Dikarya</taxon>
        <taxon>Basidiomycota</taxon>
        <taxon>Ustilaginomycotina</taxon>
        <taxon>Malasseziomycetes</taxon>
        <taxon>Malasseziales</taxon>
        <taxon>Malasseziaceae</taxon>
        <taxon>Malassezia</taxon>
    </lineage>
</organism>
<dbReference type="GeneID" id="5854384"/>
<keyword evidence="4" id="KW-1185">Reference proteome</keyword>
<reference evidence="3 4" key="1">
    <citation type="journal article" date="2007" name="Proc. Natl. Acad. Sci. U.S.A.">
        <title>Dandruff-associated Malassezia genomes reveal convergent and divergent virulence traits shared with plant and human fungal pathogens.</title>
        <authorList>
            <person name="Xu J."/>
            <person name="Saunders C.W."/>
            <person name="Hu P."/>
            <person name="Grant R.A."/>
            <person name="Boekhout T."/>
            <person name="Kuramae E.E."/>
            <person name="Kronstad J.W."/>
            <person name="Deangelis Y.M."/>
            <person name="Reeder N.L."/>
            <person name="Johnstone K.R."/>
            <person name="Leland M."/>
            <person name="Fieno A.M."/>
            <person name="Begley W.M."/>
            <person name="Sun Y."/>
            <person name="Lacey M.P."/>
            <person name="Chaudhary T."/>
            <person name="Keough T."/>
            <person name="Chu L."/>
            <person name="Sears R."/>
            <person name="Yuan B."/>
            <person name="Dawson T.L.Jr."/>
        </authorList>
    </citation>
    <scope>NUCLEOTIDE SEQUENCE [LARGE SCALE GENOMIC DNA]</scope>
    <source>
        <strain evidence="4">ATCC MYA-4612 / CBS 7966</strain>
    </source>
</reference>
<dbReference type="Proteomes" id="UP000008837">
    <property type="component" value="Unassembled WGS sequence"/>
</dbReference>
<dbReference type="OMA" id="NENTECV"/>
<sequence>MSAITGAVSTYQGTNTVAAGVPSRRKFNWENLLCWDAADNGLQALRFSLLLLHLHSRLPSPRSSWNAMMNPTGYVVMRLLTEQQRKSLRRGLLLSTEGVANARRFALLGLWIYTFIKELSLQWHKNKARTHAAGSKQRKEKRAEMSTVEKHTNPTVECCILEDNENTECVEKPAGREPLCITDFVASIGDFVAHVGESFDVAAFLHGSGLFWKAFGMKNIAELPPWLQRRRRGLERVGVFVSLAALIIQIYVAHRRRKGIMREMMHSVKAMRREIKRMDEDRDAARELVPRARLSVEQTYNTLIAERRRLRWLSIEQWCLYGDMAFTLTEAWAPTNDNELLEASTGLFAAILRMLRFWNEIRFGSLDI</sequence>
<feature type="coiled-coil region" evidence="1">
    <location>
        <begin position="261"/>
        <end position="288"/>
    </location>
</feature>
<comment type="caution">
    <text evidence="3">The sequence shown here is derived from an EMBL/GenBank/DDBJ whole genome shotgun (WGS) entry which is preliminary data.</text>
</comment>
<evidence type="ECO:0000313" key="4">
    <source>
        <dbReference type="Proteomes" id="UP000008837"/>
    </source>
</evidence>
<name>A8Q6V6_MALGO</name>
<feature type="transmembrane region" description="Helical" evidence="2">
    <location>
        <begin position="237"/>
        <end position="254"/>
    </location>
</feature>
<proteinExistence type="predicted"/>
<accession>A8Q6V6</accession>
<dbReference type="KEGG" id="mgl:MGL_3063"/>
<dbReference type="VEuPathDB" id="FungiDB:MGL_3063"/>
<keyword evidence="1" id="KW-0175">Coiled coil</keyword>
<protein>
    <submittedName>
        <fullName evidence="3">Uncharacterized protein</fullName>
    </submittedName>
</protein>
<evidence type="ECO:0000313" key="3">
    <source>
        <dbReference type="EMBL" id="EDP42863.1"/>
    </source>
</evidence>
<evidence type="ECO:0000256" key="1">
    <source>
        <dbReference type="SAM" id="Coils"/>
    </source>
</evidence>
<keyword evidence="2" id="KW-1133">Transmembrane helix</keyword>
<dbReference type="OrthoDB" id="3364318at2759"/>